<evidence type="ECO:0000256" key="3">
    <source>
        <dbReference type="ARBA" id="ARBA00022801"/>
    </source>
</evidence>
<dbReference type="InterPro" id="IPR038765">
    <property type="entry name" value="Papain-like_cys_pep_sf"/>
</dbReference>
<dbReference type="SUPFAM" id="SSF54001">
    <property type="entry name" value="Cysteine proteinases"/>
    <property type="match status" value="1"/>
</dbReference>
<dbReference type="EMBL" id="CP018076">
    <property type="protein sequence ID" value="APE43662.1"/>
    <property type="molecule type" value="Genomic_DNA"/>
</dbReference>
<accession>A0A1J0WHQ5</accession>
<keyword evidence="7" id="KW-1185">Reference proteome</keyword>
<dbReference type="STRING" id="1917485.BOO69_09720"/>
<gene>
    <name evidence="6" type="ORF">BOO69_09720</name>
</gene>
<dbReference type="AlphaFoldDB" id="A0A1J0WHQ5"/>
<evidence type="ECO:0000259" key="5">
    <source>
        <dbReference type="PROSITE" id="PS51935"/>
    </source>
</evidence>
<evidence type="ECO:0000256" key="4">
    <source>
        <dbReference type="ARBA" id="ARBA00022807"/>
    </source>
</evidence>
<dbReference type="RefSeq" id="WP_071971996.1">
    <property type="nucleotide sequence ID" value="NZ_CP018076.1"/>
</dbReference>
<organism evidence="6 7">
    <name type="scientific">Sulfitobacter alexandrii</name>
    <dbReference type="NCBI Taxonomy" id="1917485"/>
    <lineage>
        <taxon>Bacteria</taxon>
        <taxon>Pseudomonadati</taxon>
        <taxon>Pseudomonadota</taxon>
        <taxon>Alphaproteobacteria</taxon>
        <taxon>Rhodobacterales</taxon>
        <taxon>Roseobacteraceae</taxon>
        <taxon>Sulfitobacter</taxon>
    </lineage>
</organism>
<feature type="domain" description="NlpC/P60" evidence="5">
    <location>
        <begin position="1"/>
        <end position="131"/>
    </location>
</feature>
<dbReference type="Pfam" id="PF00877">
    <property type="entry name" value="NLPC_P60"/>
    <property type="match status" value="1"/>
</dbReference>
<dbReference type="InterPro" id="IPR000064">
    <property type="entry name" value="NLP_P60_dom"/>
</dbReference>
<sequence>MSWSNAYLGIPYADMGRDRSGCDCWGLARLVYAEELAIRLPAYSEGYVSAEEQAEVASLIGSETRGSVWRKTLTPQPFDLLLFRHGRHDSHVGIYIAPGLMLHMSTDDQSKHERFDQGRWGHRFVVAFAHEALRGDRR</sequence>
<evidence type="ECO:0000313" key="7">
    <source>
        <dbReference type="Proteomes" id="UP000181897"/>
    </source>
</evidence>
<reference evidence="6 7" key="1">
    <citation type="submission" date="2016-11" db="EMBL/GenBank/DDBJ databases">
        <title>Complete genome sequence of Sulfitobacter sp. AM1-D1, a toxic bacteria associated with marine dinoflagellate Alexandrium minutum in East China Sea.</title>
        <authorList>
            <person name="Yang Q."/>
            <person name="Zhang X."/>
            <person name="Tian X."/>
        </authorList>
    </citation>
    <scope>NUCLEOTIDE SEQUENCE [LARGE SCALE GENOMIC DNA]</scope>
    <source>
        <strain evidence="6 7">AM1-D1</strain>
    </source>
</reference>
<evidence type="ECO:0000313" key="6">
    <source>
        <dbReference type="EMBL" id="APE43662.1"/>
    </source>
</evidence>
<dbReference type="Proteomes" id="UP000181897">
    <property type="component" value="Chromosome"/>
</dbReference>
<evidence type="ECO:0000256" key="2">
    <source>
        <dbReference type="ARBA" id="ARBA00022670"/>
    </source>
</evidence>
<name>A0A1J0WHQ5_9RHOB</name>
<dbReference type="PROSITE" id="PS51935">
    <property type="entry name" value="NLPC_P60"/>
    <property type="match status" value="1"/>
</dbReference>
<keyword evidence="4" id="KW-0788">Thiol protease</keyword>
<keyword evidence="2" id="KW-0645">Protease</keyword>
<proteinExistence type="inferred from homology"/>
<keyword evidence="3" id="KW-0378">Hydrolase</keyword>
<dbReference type="GO" id="GO:0006508">
    <property type="term" value="P:proteolysis"/>
    <property type="evidence" value="ECO:0007669"/>
    <property type="project" value="UniProtKB-KW"/>
</dbReference>
<comment type="similarity">
    <text evidence="1">Belongs to the peptidase C40 family.</text>
</comment>
<dbReference type="KEGG" id="suam:BOO69_09720"/>
<dbReference type="Gene3D" id="3.90.1720.10">
    <property type="entry name" value="endopeptidase domain like (from Nostoc punctiforme)"/>
    <property type="match status" value="1"/>
</dbReference>
<evidence type="ECO:0000256" key="1">
    <source>
        <dbReference type="ARBA" id="ARBA00007074"/>
    </source>
</evidence>
<dbReference type="GO" id="GO:0008234">
    <property type="term" value="F:cysteine-type peptidase activity"/>
    <property type="evidence" value="ECO:0007669"/>
    <property type="project" value="UniProtKB-KW"/>
</dbReference>
<protein>
    <recommendedName>
        <fullName evidence="5">NlpC/P60 domain-containing protein</fullName>
    </recommendedName>
</protein>